<accession>A0A4U9W4G8</accession>
<evidence type="ECO:0000313" key="1">
    <source>
        <dbReference type="EMBL" id="MEZ0451270.1"/>
    </source>
</evidence>
<dbReference type="EMBL" id="LR590484">
    <property type="protein sequence ID" value="VTR53606.1"/>
    <property type="molecule type" value="Genomic_DNA"/>
</dbReference>
<organism evidence="2 3">
    <name type="scientific">Sphingobacterium thalpophilum</name>
    <dbReference type="NCBI Taxonomy" id="259"/>
    <lineage>
        <taxon>Bacteria</taxon>
        <taxon>Pseudomonadati</taxon>
        <taxon>Bacteroidota</taxon>
        <taxon>Sphingobacteriia</taxon>
        <taxon>Sphingobacteriales</taxon>
        <taxon>Sphingobacteriaceae</taxon>
        <taxon>Sphingobacterium</taxon>
    </lineage>
</organism>
<dbReference type="KEGG" id="stha:NCTC11429_04871"/>
<sequence>MKLIDATCKNIFALLSGFTLFISCQSEGPKIIALEQLDKTFNVSAFYIPKVKKTAEILALDVKSLDKSELKEVFETATFKKDTLAFFDTQGSLPTAYYLESTSNWETRNRKPHKYFGYRYTTVSYHEDKDTLAVLNGVAFPAVSMAESEDGQIAYLHATKSSKNQTDYAKIRSFLQEQYKPLPVTADVSTGISGWESEDFYYFLSKKERKEEQIFSFGEEAGEENTSVNISDILLEIYSKTYIQRMREEKAYLRDYIPVVH</sequence>
<name>A0A4U9W4G8_9SPHI</name>
<dbReference type="Proteomes" id="UP001566204">
    <property type="component" value="Unassembled WGS sequence"/>
</dbReference>
<gene>
    <name evidence="1" type="ORF">ABTW24_06665</name>
    <name evidence="2" type="ORF">NCTC11429_04871</name>
</gene>
<dbReference type="PROSITE" id="PS51257">
    <property type="entry name" value="PROKAR_LIPOPROTEIN"/>
    <property type="match status" value="1"/>
</dbReference>
<evidence type="ECO:0000313" key="4">
    <source>
        <dbReference type="Proteomes" id="UP001566204"/>
    </source>
</evidence>
<dbReference type="EMBL" id="JBEOQB010000002">
    <property type="protein sequence ID" value="MEZ0451270.1"/>
    <property type="molecule type" value="Genomic_DNA"/>
</dbReference>
<keyword evidence="4" id="KW-1185">Reference proteome</keyword>
<reference evidence="2 3" key="1">
    <citation type="submission" date="2019-05" db="EMBL/GenBank/DDBJ databases">
        <authorList>
            <consortium name="Pathogen Informatics"/>
        </authorList>
    </citation>
    <scope>NUCLEOTIDE SEQUENCE [LARGE SCALE GENOMIC DNA]</scope>
    <source>
        <strain evidence="2 3">NCTC11429</strain>
    </source>
</reference>
<reference evidence="1 4" key="2">
    <citation type="submission" date="2024-06" db="EMBL/GenBank/DDBJ databases">
        <title>Soil Sphingobacterium thalpophilum.</title>
        <authorList>
            <person name="Yang J."/>
            <person name="Li J."/>
        </authorList>
    </citation>
    <scope>NUCLEOTIDE SEQUENCE [LARGE SCALE GENOMIC DNA]</scope>
    <source>
        <strain evidence="1 4">22g91tb</strain>
    </source>
</reference>
<protein>
    <recommendedName>
        <fullName evidence="5">Lipoprotein</fullName>
    </recommendedName>
</protein>
<evidence type="ECO:0008006" key="5">
    <source>
        <dbReference type="Google" id="ProtNLM"/>
    </source>
</evidence>
<dbReference type="GeneID" id="78465435"/>
<dbReference type="STRING" id="1123265.GCA_000686625_00208"/>
<proteinExistence type="predicted"/>
<dbReference type="Proteomes" id="UP000308196">
    <property type="component" value="Chromosome"/>
</dbReference>
<evidence type="ECO:0000313" key="3">
    <source>
        <dbReference type="Proteomes" id="UP000308196"/>
    </source>
</evidence>
<evidence type="ECO:0000313" key="2">
    <source>
        <dbReference type="EMBL" id="VTR53606.1"/>
    </source>
</evidence>
<dbReference type="AlphaFoldDB" id="A0A4U9W4G8"/>
<dbReference type="RefSeq" id="WP_028068359.1">
    <property type="nucleotide sequence ID" value="NZ_CP141191.1"/>
</dbReference>